<name>A0A8H2VXB3_9HELO</name>
<dbReference type="AlphaFoldDB" id="A0A8H2VXB3"/>
<evidence type="ECO:0000256" key="3">
    <source>
        <dbReference type="ARBA" id="ARBA00022989"/>
    </source>
</evidence>
<evidence type="ECO:0000313" key="8">
    <source>
        <dbReference type="Proteomes" id="UP000624404"/>
    </source>
</evidence>
<comment type="caution">
    <text evidence="7">The sequence shown here is derived from an EMBL/GenBank/DDBJ whole genome shotgun (WGS) entry which is preliminary data.</text>
</comment>
<dbReference type="InterPro" id="IPR020846">
    <property type="entry name" value="MFS_dom"/>
</dbReference>
<evidence type="ECO:0000256" key="1">
    <source>
        <dbReference type="ARBA" id="ARBA00004141"/>
    </source>
</evidence>
<reference evidence="7" key="1">
    <citation type="submission" date="2020-10" db="EMBL/GenBank/DDBJ databases">
        <authorList>
            <person name="Kusch S."/>
        </authorList>
    </citation>
    <scope>NUCLEOTIDE SEQUENCE</scope>
    <source>
        <strain evidence="7">SwB9</strain>
    </source>
</reference>
<dbReference type="PANTHER" id="PTHR23501">
    <property type="entry name" value="MAJOR FACILITATOR SUPERFAMILY"/>
    <property type="match status" value="1"/>
</dbReference>
<dbReference type="InterPro" id="IPR011701">
    <property type="entry name" value="MFS"/>
</dbReference>
<gene>
    <name evidence="7" type="ORF">SCLTRI_LOCUS6401</name>
</gene>
<protein>
    <submittedName>
        <fullName evidence="7">Fa99eeed-0d79-433d-9188-ef55d8ac1cba</fullName>
    </submittedName>
</protein>
<keyword evidence="3 5" id="KW-1133">Transmembrane helix</keyword>
<evidence type="ECO:0000256" key="5">
    <source>
        <dbReference type="SAM" id="Phobius"/>
    </source>
</evidence>
<evidence type="ECO:0000313" key="7">
    <source>
        <dbReference type="EMBL" id="CAD6446609.1"/>
    </source>
</evidence>
<organism evidence="7 8">
    <name type="scientific">Sclerotinia trifoliorum</name>
    <dbReference type="NCBI Taxonomy" id="28548"/>
    <lineage>
        <taxon>Eukaryota</taxon>
        <taxon>Fungi</taxon>
        <taxon>Dikarya</taxon>
        <taxon>Ascomycota</taxon>
        <taxon>Pezizomycotina</taxon>
        <taxon>Leotiomycetes</taxon>
        <taxon>Helotiales</taxon>
        <taxon>Sclerotiniaceae</taxon>
        <taxon>Sclerotinia</taxon>
    </lineage>
</organism>
<feature type="domain" description="Major facilitator superfamily (MFS) profile" evidence="6">
    <location>
        <begin position="132"/>
        <end position="239"/>
    </location>
</feature>
<dbReference type="GO" id="GO:0005886">
    <property type="term" value="C:plasma membrane"/>
    <property type="evidence" value="ECO:0007669"/>
    <property type="project" value="TreeGrafter"/>
</dbReference>
<evidence type="ECO:0000256" key="4">
    <source>
        <dbReference type="ARBA" id="ARBA00023136"/>
    </source>
</evidence>
<feature type="transmembrane region" description="Helical" evidence="5">
    <location>
        <begin position="123"/>
        <end position="145"/>
    </location>
</feature>
<accession>A0A8H2VXB3</accession>
<dbReference type="Gene3D" id="1.20.1250.20">
    <property type="entry name" value="MFS general substrate transporter like domains"/>
    <property type="match status" value="1"/>
</dbReference>
<feature type="transmembrane region" description="Helical" evidence="5">
    <location>
        <begin position="32"/>
        <end position="51"/>
    </location>
</feature>
<evidence type="ECO:0000256" key="2">
    <source>
        <dbReference type="ARBA" id="ARBA00022692"/>
    </source>
</evidence>
<keyword evidence="4 5" id="KW-0472">Membrane</keyword>
<dbReference type="InterPro" id="IPR036259">
    <property type="entry name" value="MFS_trans_sf"/>
</dbReference>
<evidence type="ECO:0000259" key="6">
    <source>
        <dbReference type="PROSITE" id="PS50850"/>
    </source>
</evidence>
<comment type="subcellular location">
    <subcellularLocation>
        <location evidence="1">Membrane</location>
        <topology evidence="1">Multi-pass membrane protein</topology>
    </subcellularLocation>
</comment>
<feature type="transmembrane region" description="Helical" evidence="5">
    <location>
        <begin position="196"/>
        <end position="215"/>
    </location>
</feature>
<dbReference type="PANTHER" id="PTHR23501:SF198">
    <property type="entry name" value="AZOLE RESISTANCE PROTEIN 1-RELATED"/>
    <property type="match status" value="1"/>
</dbReference>
<dbReference type="GO" id="GO:0022857">
    <property type="term" value="F:transmembrane transporter activity"/>
    <property type="evidence" value="ECO:0007669"/>
    <property type="project" value="InterPro"/>
</dbReference>
<dbReference type="Pfam" id="PF07690">
    <property type="entry name" value="MFS_1"/>
    <property type="match status" value="1"/>
</dbReference>
<dbReference type="OrthoDB" id="10021397at2759"/>
<dbReference type="EMBL" id="CAJHIA010000021">
    <property type="protein sequence ID" value="CAD6446609.1"/>
    <property type="molecule type" value="Genomic_DNA"/>
</dbReference>
<sequence length="239" mass="25966">MLIFLIKVFGDAAGDLEEFSVRKVIHNFIPALLTRYLIVLSSSTLSFYCYINPLNKEKADTAATSFKHHPSETPADHQYASEDLEKGYYGNESAETNVRIFKKGGVVGGTEESSGEDDDENHYISGVLLGLLTFGLCMATFTVALDNTIIATAIPKITSVFNSLGDVGWYGSSYLLTTTALQPSFGRIYTYFDVKWTYLSALVLFEIGSIICAAARNSVTLIVGRAVAGAGASLYFLAE</sequence>
<proteinExistence type="predicted"/>
<dbReference type="Proteomes" id="UP000624404">
    <property type="component" value="Unassembled WGS sequence"/>
</dbReference>
<dbReference type="PROSITE" id="PS50850">
    <property type="entry name" value="MFS"/>
    <property type="match status" value="1"/>
</dbReference>
<keyword evidence="2 5" id="KW-0812">Transmembrane</keyword>
<feature type="transmembrane region" description="Helical" evidence="5">
    <location>
        <begin position="222"/>
        <end position="238"/>
    </location>
</feature>
<dbReference type="SUPFAM" id="SSF103473">
    <property type="entry name" value="MFS general substrate transporter"/>
    <property type="match status" value="1"/>
</dbReference>
<keyword evidence="8" id="KW-1185">Reference proteome</keyword>